<dbReference type="EMBL" id="CAADJA010000002">
    <property type="protein sequence ID" value="VFS46241.1"/>
    <property type="molecule type" value="Genomic_DNA"/>
</dbReference>
<proteinExistence type="predicted"/>
<dbReference type="CDD" id="cd10551">
    <property type="entry name" value="PsrB"/>
    <property type="match status" value="1"/>
</dbReference>
<keyword evidence="2" id="KW-0479">Metal-binding</keyword>
<evidence type="ECO:0000313" key="9">
    <source>
        <dbReference type="Proteomes" id="UP000224974"/>
    </source>
</evidence>
<feature type="domain" description="4Fe-4S ferredoxin-type" evidence="6">
    <location>
        <begin position="116"/>
        <end position="145"/>
    </location>
</feature>
<gene>
    <name evidence="7" type="primary">nrfC</name>
    <name evidence="8" type="synonym">dmsB_1</name>
    <name evidence="7" type="ORF">CRN84_02795</name>
    <name evidence="8" type="ORF">NCTC12282_01132</name>
</gene>
<keyword evidence="1" id="KW-0004">4Fe-4S</keyword>
<dbReference type="Pfam" id="PF13247">
    <property type="entry name" value="Fer4_11"/>
    <property type="match status" value="1"/>
</dbReference>
<dbReference type="InterPro" id="IPR050954">
    <property type="entry name" value="ET_IronSulfur_Cluster-Binding"/>
</dbReference>
<dbReference type="PANTHER" id="PTHR43177:SF9">
    <property type="entry name" value="PROTEIN NRFC"/>
    <property type="match status" value="1"/>
</dbReference>
<dbReference type="GO" id="GO:0046872">
    <property type="term" value="F:metal ion binding"/>
    <property type="evidence" value="ECO:0007669"/>
    <property type="project" value="UniProtKB-KW"/>
</dbReference>
<dbReference type="PANTHER" id="PTHR43177">
    <property type="entry name" value="PROTEIN NRFC"/>
    <property type="match status" value="1"/>
</dbReference>
<dbReference type="Proteomes" id="UP000373449">
    <property type="component" value="Unassembled WGS sequence"/>
</dbReference>
<evidence type="ECO:0000256" key="4">
    <source>
        <dbReference type="ARBA" id="ARBA00023004"/>
    </source>
</evidence>
<evidence type="ECO:0000256" key="3">
    <source>
        <dbReference type="ARBA" id="ARBA00022737"/>
    </source>
</evidence>
<keyword evidence="4" id="KW-0408">Iron</keyword>
<name>A0A2C6DHP8_9GAMM</name>
<dbReference type="Gene3D" id="3.30.70.20">
    <property type="match status" value="2"/>
</dbReference>
<dbReference type="NCBIfam" id="TIGR03149">
    <property type="entry name" value="cyt_nit_nrfC"/>
    <property type="match status" value="1"/>
</dbReference>
<dbReference type="PROSITE" id="PS00198">
    <property type="entry name" value="4FE4S_FER_1"/>
    <property type="match status" value="1"/>
</dbReference>
<keyword evidence="5" id="KW-0411">Iron-sulfur</keyword>
<dbReference type="Proteomes" id="UP000224974">
    <property type="component" value="Unassembled WGS sequence"/>
</dbReference>
<dbReference type="STRING" id="1111728.GCA_000427805_02417"/>
<evidence type="ECO:0000256" key="2">
    <source>
        <dbReference type="ARBA" id="ARBA00022723"/>
    </source>
</evidence>
<feature type="domain" description="4Fe-4S ferredoxin-type" evidence="6">
    <location>
        <begin position="37"/>
        <end position="65"/>
    </location>
</feature>
<dbReference type="SUPFAM" id="SSF54862">
    <property type="entry name" value="4Fe-4S ferredoxins"/>
    <property type="match status" value="1"/>
</dbReference>
<dbReference type="OrthoDB" id="9779457at2"/>
<sequence>MSCSRRHFIAGMGAVIFMTGPVSGTLAQTMSINGIRYGMVYDETRCIGCTACMDACREVNKVPEGVSRLNIIRTGPIGEFPEAKYQFDRHSCQHCDNPPCVHVCPTGASYKDAATGIVDVNPDRCVGCQYCIAACPYRVRFIHPVKKTADKCNFCRDTNLAQGKLPACVESCPTKALTFGNLDDPNSEIVKLIANKTTYRSKVHLGTDPKMYRIPSKHGEIKG</sequence>
<organism evidence="7 9">
    <name type="scientific">Budvicia aquatica</name>
    <dbReference type="NCBI Taxonomy" id="82979"/>
    <lineage>
        <taxon>Bacteria</taxon>
        <taxon>Pseudomonadati</taxon>
        <taxon>Pseudomonadota</taxon>
        <taxon>Gammaproteobacteria</taxon>
        <taxon>Enterobacterales</taxon>
        <taxon>Budviciaceae</taxon>
        <taxon>Budvicia</taxon>
    </lineage>
</organism>
<protein>
    <submittedName>
        <fullName evidence="7">Cytochrome c nitrite reductase Fe-S protein</fullName>
    </submittedName>
    <submittedName>
        <fullName evidence="8">DMSO reductase iron-sulfur subunit</fullName>
    </submittedName>
</protein>
<dbReference type="EMBL" id="PDDX01000001">
    <property type="protein sequence ID" value="PHI28341.1"/>
    <property type="molecule type" value="Genomic_DNA"/>
</dbReference>
<keyword evidence="3" id="KW-0677">Repeat</keyword>
<dbReference type="PROSITE" id="PS51379">
    <property type="entry name" value="4FE4S_FER_2"/>
    <property type="match status" value="3"/>
</dbReference>
<evidence type="ECO:0000256" key="5">
    <source>
        <dbReference type="ARBA" id="ARBA00023014"/>
    </source>
</evidence>
<evidence type="ECO:0000313" key="10">
    <source>
        <dbReference type="Proteomes" id="UP000373449"/>
    </source>
</evidence>
<dbReference type="GO" id="GO:0051539">
    <property type="term" value="F:4 iron, 4 sulfur cluster binding"/>
    <property type="evidence" value="ECO:0007669"/>
    <property type="project" value="UniProtKB-KW"/>
</dbReference>
<reference evidence="9" key="2">
    <citation type="submission" date="2017-09" db="EMBL/GenBank/DDBJ databases">
        <title>FDA dAtabase for Regulatory Grade micrObial Sequences (FDA-ARGOS): Supporting development and validation of Infectious Disease Dx tests.</title>
        <authorList>
            <person name="Minogue T."/>
            <person name="Wolcott M."/>
            <person name="Wasieloski L."/>
            <person name="Aguilar W."/>
            <person name="Moore D."/>
            <person name="Tallon L."/>
            <person name="Sadzewicz L."/>
            <person name="Ott S."/>
            <person name="Zhao X."/>
            <person name="Nagaraj S."/>
            <person name="Vavikolanu K."/>
            <person name="Aluvathingal J."/>
            <person name="Nadendla S."/>
            <person name="Sichtig H."/>
        </authorList>
    </citation>
    <scope>NUCLEOTIDE SEQUENCE [LARGE SCALE GENOMIC DNA]</scope>
    <source>
        <strain evidence="9">FDAARGOS_387</strain>
    </source>
</reference>
<reference evidence="7" key="1">
    <citation type="submission" date="2017-09" db="EMBL/GenBank/DDBJ databases">
        <title>FDA dAtabase for Regulatory Grade micrObial Sequences (FDA-ARGOS): Supporting development and validation of Infectious Disease Dx tests.</title>
        <authorList>
            <person name="Minogue T."/>
            <person name="Wolcott M."/>
            <person name="Wasieloski L."/>
            <person name="Aguilar W."/>
            <person name="Moore D."/>
            <person name="Tallon L.J."/>
            <person name="Sadzewicz L."/>
            <person name="Ott S."/>
            <person name="Zhao X."/>
            <person name="Nagaraj S."/>
            <person name="Vavikolanu K."/>
            <person name="Aluvathingal J."/>
            <person name="Nadendla S."/>
            <person name="Sichtig H."/>
        </authorList>
    </citation>
    <scope>NUCLEOTIDE SEQUENCE</scope>
    <source>
        <strain evidence="7">FDAARGOS_387</strain>
    </source>
</reference>
<dbReference type="InterPro" id="IPR017567">
    <property type="entry name" value="Cyt_c_NO2Rdtase_NrfC"/>
</dbReference>
<dbReference type="InterPro" id="IPR017896">
    <property type="entry name" value="4Fe4S_Fe-S-bd"/>
</dbReference>
<dbReference type="RefSeq" id="WP_029095114.1">
    <property type="nucleotide sequence ID" value="NZ_BRLG01000015.1"/>
</dbReference>
<evidence type="ECO:0000259" key="6">
    <source>
        <dbReference type="PROSITE" id="PS51379"/>
    </source>
</evidence>
<evidence type="ECO:0000256" key="1">
    <source>
        <dbReference type="ARBA" id="ARBA00022485"/>
    </source>
</evidence>
<reference evidence="8 10" key="3">
    <citation type="submission" date="2019-03" db="EMBL/GenBank/DDBJ databases">
        <authorList>
            <consortium name="Pathogen Informatics"/>
        </authorList>
    </citation>
    <scope>NUCLEOTIDE SEQUENCE [LARGE SCALE GENOMIC DNA]</scope>
    <source>
        <strain evidence="8 10">NCTC12282</strain>
    </source>
</reference>
<dbReference type="AlphaFoldDB" id="A0A2C6DHP8"/>
<accession>A0A2C6DHP8</accession>
<evidence type="ECO:0000313" key="8">
    <source>
        <dbReference type="EMBL" id="VFS46241.1"/>
    </source>
</evidence>
<dbReference type="FunFam" id="3.30.70.20:FF:000014">
    <property type="entry name" value="Cytochrome c nitrite reductase, Fe-S protein"/>
    <property type="match status" value="1"/>
</dbReference>
<dbReference type="Pfam" id="PF12800">
    <property type="entry name" value="Fer4_4"/>
    <property type="match status" value="1"/>
</dbReference>
<dbReference type="InterPro" id="IPR017900">
    <property type="entry name" value="4Fe4S_Fe_S_CS"/>
</dbReference>
<feature type="domain" description="4Fe-4S ferredoxin-type" evidence="6">
    <location>
        <begin position="83"/>
        <end position="114"/>
    </location>
</feature>
<evidence type="ECO:0000313" key="7">
    <source>
        <dbReference type="EMBL" id="PHI28341.1"/>
    </source>
</evidence>
<keyword evidence="9" id="KW-1185">Reference proteome</keyword>